<evidence type="ECO:0000313" key="6">
    <source>
        <dbReference type="Proteomes" id="UP000515161"/>
    </source>
</evidence>
<feature type="domain" description="SUEL-type lectin" evidence="5">
    <location>
        <begin position="129"/>
        <end position="218"/>
    </location>
</feature>
<dbReference type="Proteomes" id="UP000515161">
    <property type="component" value="Unplaced"/>
</dbReference>
<dbReference type="InterPro" id="IPR000922">
    <property type="entry name" value="Lectin_gal-bd_dom"/>
</dbReference>
<evidence type="ECO:0000256" key="1">
    <source>
        <dbReference type="ARBA" id="ARBA00022546"/>
    </source>
</evidence>
<dbReference type="AlphaFoldDB" id="A0A6P8TLT5"/>
<dbReference type="OrthoDB" id="1100386at2759"/>
<evidence type="ECO:0000259" key="5">
    <source>
        <dbReference type="PROSITE" id="PS50228"/>
    </source>
</evidence>
<evidence type="ECO:0000313" key="7">
    <source>
        <dbReference type="RefSeq" id="XP_034065091.1"/>
    </source>
</evidence>
<dbReference type="Pfam" id="PF02140">
    <property type="entry name" value="SUEL_Lectin"/>
    <property type="match status" value="2"/>
</dbReference>
<dbReference type="InParanoid" id="A0A6P8TLT5"/>
<keyword evidence="4" id="KW-0732">Signal</keyword>
<dbReference type="PROSITE" id="PS50228">
    <property type="entry name" value="SUEL_LECTIN"/>
    <property type="match status" value="2"/>
</dbReference>
<accession>A0A6P8TLT5</accession>
<dbReference type="InterPro" id="IPR043159">
    <property type="entry name" value="Lectin_gal-bd_sf"/>
</dbReference>
<evidence type="ECO:0000256" key="2">
    <source>
        <dbReference type="ARBA" id="ARBA00022734"/>
    </source>
</evidence>
<reference evidence="7" key="1">
    <citation type="submission" date="2025-08" db="UniProtKB">
        <authorList>
            <consortium name="RefSeq"/>
        </authorList>
    </citation>
    <scope>IDENTIFICATION</scope>
</reference>
<dbReference type="KEGG" id="gacu:117541896"/>
<name>A0A6P8TLT5_GYMAC</name>
<evidence type="ECO:0000256" key="4">
    <source>
        <dbReference type="SAM" id="SignalP"/>
    </source>
</evidence>
<dbReference type="Gene3D" id="2.60.120.740">
    <property type="match status" value="2"/>
</dbReference>
<feature type="chain" id="PRO_5028085847" evidence="4">
    <location>
        <begin position="26"/>
        <end position="227"/>
    </location>
</feature>
<dbReference type="CDD" id="cd22833">
    <property type="entry name" value="Gal_Rha_Lectin_CSL1-2_RBL_SML_rpt1"/>
    <property type="match status" value="1"/>
</dbReference>
<keyword evidence="2" id="KW-0430">Lectin</keyword>
<keyword evidence="3" id="KW-0677">Repeat</keyword>
<dbReference type="FunFam" id="2.60.120.740:FF:000003">
    <property type="entry name" value="Protein eva-1 homolog C"/>
    <property type="match status" value="1"/>
</dbReference>
<dbReference type="GeneID" id="117541896"/>
<sequence>MLHFRVSATLLLAATCLLMMKTVFGTKRVTTCGDVYNVHRLSCDTGRIVVKYALYGRRDSKTCIEGRPYSQISNTHCSLEGTLDIIKLSCDGKTECELNPRVFSKDPCYGTAKYLETTYDCFPAINFDACEGSLAHLQCDEGKIIFIYGANYGRHDRTTCSYNRPTSQLQRIDCSDHSRKVANICNGQNSCTISATNSEFGDPCGGTYKYLEVTYTCILQSQQLPNN</sequence>
<gene>
    <name evidence="7" type="primary">LOC117541896</name>
</gene>
<proteinExistence type="predicted"/>
<dbReference type="PANTHER" id="PTHR46780">
    <property type="entry name" value="PROTEIN EVA-1"/>
    <property type="match status" value="1"/>
</dbReference>
<feature type="domain" description="SUEL-type lectin" evidence="5">
    <location>
        <begin position="41"/>
        <end position="122"/>
    </location>
</feature>
<keyword evidence="1" id="KW-0348">Hemagglutinin</keyword>
<dbReference type="GO" id="GO:0030246">
    <property type="term" value="F:carbohydrate binding"/>
    <property type="evidence" value="ECO:0007669"/>
    <property type="project" value="UniProtKB-KW"/>
</dbReference>
<keyword evidence="6" id="KW-1185">Reference proteome</keyword>
<dbReference type="RefSeq" id="XP_034065091.1">
    <property type="nucleotide sequence ID" value="XM_034209200.1"/>
</dbReference>
<organism evidence="6 7">
    <name type="scientific">Gymnodraco acuticeps</name>
    <name type="common">Antarctic dragonfish</name>
    <dbReference type="NCBI Taxonomy" id="8218"/>
    <lineage>
        <taxon>Eukaryota</taxon>
        <taxon>Metazoa</taxon>
        <taxon>Chordata</taxon>
        <taxon>Craniata</taxon>
        <taxon>Vertebrata</taxon>
        <taxon>Euteleostomi</taxon>
        <taxon>Actinopterygii</taxon>
        <taxon>Neopterygii</taxon>
        <taxon>Teleostei</taxon>
        <taxon>Neoteleostei</taxon>
        <taxon>Acanthomorphata</taxon>
        <taxon>Eupercaria</taxon>
        <taxon>Perciformes</taxon>
        <taxon>Notothenioidei</taxon>
        <taxon>Bathydraconidae</taxon>
        <taxon>Gymnodraco</taxon>
    </lineage>
</organism>
<dbReference type="CDD" id="cd22835">
    <property type="entry name" value="Gal_Rha_Lectin_SML_rpt2"/>
    <property type="match status" value="1"/>
</dbReference>
<feature type="signal peptide" evidence="4">
    <location>
        <begin position="1"/>
        <end position="25"/>
    </location>
</feature>
<evidence type="ECO:0000256" key="3">
    <source>
        <dbReference type="ARBA" id="ARBA00022737"/>
    </source>
</evidence>
<protein>
    <submittedName>
        <fullName evidence="7">L-rhamnose-binding lectin SML-like</fullName>
    </submittedName>
</protein>